<proteinExistence type="predicted"/>
<dbReference type="OrthoDB" id="1184647at2"/>
<protein>
    <recommendedName>
        <fullName evidence="3">DUF4347 domain-containing protein</fullName>
    </recommendedName>
</protein>
<keyword evidence="2" id="KW-1185">Reference proteome</keyword>
<accession>A0A1Y2PB33</accession>
<dbReference type="AlphaFoldDB" id="A0A1Y2PB33"/>
<dbReference type="RefSeq" id="WP_086030744.1">
    <property type="nucleotide sequence ID" value="NZ_LAPZ01000007.1"/>
</dbReference>
<sequence>MKKLNLKVAVIVGLLMTGTFVNCTKTKEKTTNTVAETIEISTTNLEEKTAVESRSPIVFITGYDKGDNKFYSSARTFFKEKQYQIVEDAYSLEEVINWMNKNVTENPYGEVHIVSHSNPWKGMSLETVINGERITAETLQRDSENQLIPQLKDGITENTKIVFHSCGLGKNTKLMQKLKKSFSAKEAPQVVASPYYNVFGGEFSNHYLAKPYYVFYPTANSPGKTDLSKEIARKYPNEREIEWFAALTNERERYIGEPYTFQFNVPITWEFDYHNSDNEIPTFETEEALMDWIANDEDLAKELNNLDIPVEKFRWRWNVKNSKLTVKGKSTVLCVLKPLTKPYGDLQHIKPDTNNKRLYAMK</sequence>
<dbReference type="EMBL" id="LAPZ01000007">
    <property type="protein sequence ID" value="OSY87684.1"/>
    <property type="molecule type" value="Genomic_DNA"/>
</dbReference>
<gene>
    <name evidence="1" type="ORF">WH52_09635</name>
</gene>
<evidence type="ECO:0008006" key="3">
    <source>
        <dbReference type="Google" id="ProtNLM"/>
    </source>
</evidence>
<dbReference type="Proteomes" id="UP000194221">
    <property type="component" value="Unassembled WGS sequence"/>
</dbReference>
<evidence type="ECO:0000313" key="1">
    <source>
        <dbReference type="EMBL" id="OSY87684.1"/>
    </source>
</evidence>
<name>A0A1Y2PB33_9FLAO</name>
<dbReference type="InParanoid" id="A0A1Y2PB33"/>
<organism evidence="1 2">
    <name type="scientific">Tenacibaculum holothuriorum</name>
    <dbReference type="NCBI Taxonomy" id="1635173"/>
    <lineage>
        <taxon>Bacteria</taxon>
        <taxon>Pseudomonadati</taxon>
        <taxon>Bacteroidota</taxon>
        <taxon>Flavobacteriia</taxon>
        <taxon>Flavobacteriales</taxon>
        <taxon>Flavobacteriaceae</taxon>
        <taxon>Tenacibaculum</taxon>
    </lineage>
</organism>
<reference evidence="1 2" key="1">
    <citation type="submission" date="2015-03" db="EMBL/GenBank/DDBJ databases">
        <title>Genome sequence of Tenacibaculum sp. S2-2, isolated from intestinal microbiota of sea cucumber, Apostichopus japonicas.</title>
        <authorList>
            <person name="Shao Z."/>
            <person name="Wang L."/>
            <person name="Li X."/>
        </authorList>
    </citation>
    <scope>NUCLEOTIDE SEQUENCE [LARGE SCALE GENOMIC DNA]</scope>
    <source>
        <strain evidence="1 2">S2-2</strain>
    </source>
</reference>
<evidence type="ECO:0000313" key="2">
    <source>
        <dbReference type="Proteomes" id="UP000194221"/>
    </source>
</evidence>
<comment type="caution">
    <text evidence="1">The sequence shown here is derived from an EMBL/GenBank/DDBJ whole genome shotgun (WGS) entry which is preliminary data.</text>
</comment>